<dbReference type="Gramene" id="OPUNC10G07160.1">
    <property type="protein sequence ID" value="OPUNC10G07160.1"/>
    <property type="gene ID" value="OPUNC10G07160"/>
</dbReference>
<sequence>MAVTVLIMRSELLRPSPAASGGEMVPLTVFDRAATDGYIPTMFAWDAAAAASLSNDAIKDGLAAVLSRFPHLAGRFAVDDRGRKCFRLNDAGARVLEASAAGDLADALAHDVAAHVNELYPQADKDRVDEPLLQVQLTRYTCGGLVIGAVSHHQVADGQSMSVFFTEWAAAVRTAGAVLPTPFLDHSAVAAPRSPPAPAFDHRNVEFKGEESRSHSYGVLPLDRMRNIAVQFPAEFVAGLKSHVGARCSTFQCLLAHAWKKITAARDLSPEEFTQVRVAVNCRGRASPALPMDYFGNMVLWAFPRMQVRDLLSASYAAVVGVIRDAVARVDEEYIQSFVDFGELAIDDELAPTAAEPGTVFCPDLEVDSWIGFRFHDLDFGGGPPCAFLPPDLPVEGMLIFVPSCAAKGGVEMFMALDDQHVEALRQICYSMD</sequence>
<comment type="similarity">
    <text evidence="1">Belongs to the plant acyltransferase family.</text>
</comment>
<evidence type="ECO:0000313" key="4">
    <source>
        <dbReference type="EnsemblPlants" id="OPUNC10G07160.1"/>
    </source>
</evidence>
<dbReference type="eggNOG" id="ENOG502QVP8">
    <property type="taxonomic scope" value="Eukaryota"/>
</dbReference>
<reference evidence="4" key="1">
    <citation type="submission" date="2015-04" db="UniProtKB">
        <authorList>
            <consortium name="EnsemblPlants"/>
        </authorList>
    </citation>
    <scope>IDENTIFICATION</scope>
</reference>
<dbReference type="Proteomes" id="UP000026962">
    <property type="component" value="Chromosome 10"/>
</dbReference>
<dbReference type="InterPro" id="IPR050317">
    <property type="entry name" value="Plant_Fungal_Acyltransferase"/>
</dbReference>
<dbReference type="SUPFAM" id="SSF52777">
    <property type="entry name" value="CoA-dependent acyltransferases"/>
    <property type="match status" value="1"/>
</dbReference>
<dbReference type="STRING" id="4537.A0A0E0M752"/>
<dbReference type="Gene3D" id="3.30.559.10">
    <property type="entry name" value="Chloramphenicol acetyltransferase-like domain"/>
    <property type="match status" value="2"/>
</dbReference>
<dbReference type="GO" id="GO:0050734">
    <property type="term" value="F:hydroxycinnamoyltransferase activity"/>
    <property type="evidence" value="ECO:0007669"/>
    <property type="project" value="EnsemblPlants"/>
</dbReference>
<keyword evidence="3" id="KW-0012">Acyltransferase</keyword>
<accession>A0A0E0M752</accession>
<dbReference type="FunFam" id="3.30.559.10:FF:000014">
    <property type="entry name" value="Tryptamine hydroxycinnamoyl transferase"/>
    <property type="match status" value="1"/>
</dbReference>
<dbReference type="EnsemblPlants" id="OPUNC10G07160.1">
    <property type="protein sequence ID" value="OPUNC10G07160.1"/>
    <property type="gene ID" value="OPUNC10G07160"/>
</dbReference>
<dbReference type="PANTHER" id="PTHR31642">
    <property type="entry name" value="TRICHOTHECENE 3-O-ACETYLTRANSFERASE"/>
    <property type="match status" value="1"/>
</dbReference>
<evidence type="ECO:0000256" key="3">
    <source>
        <dbReference type="ARBA" id="ARBA00023315"/>
    </source>
</evidence>
<dbReference type="AlphaFoldDB" id="A0A0E0M752"/>
<reference evidence="4" key="2">
    <citation type="submission" date="2018-05" db="EMBL/GenBank/DDBJ databases">
        <title>OpunRS2 (Oryza punctata Reference Sequence Version 2).</title>
        <authorList>
            <person name="Zhang J."/>
            <person name="Kudrna D."/>
            <person name="Lee S."/>
            <person name="Talag J."/>
            <person name="Welchert J."/>
            <person name="Wing R.A."/>
        </authorList>
    </citation>
    <scope>NUCLEOTIDE SEQUENCE [LARGE SCALE GENOMIC DNA]</scope>
</reference>
<dbReference type="PANTHER" id="PTHR31642:SF278">
    <property type="entry name" value="TRYPTAMINE HYDROXYCINNAMOYLTRANSFERASE 1"/>
    <property type="match status" value="1"/>
</dbReference>
<evidence type="ECO:0000256" key="1">
    <source>
        <dbReference type="ARBA" id="ARBA00009861"/>
    </source>
</evidence>
<evidence type="ECO:0000313" key="5">
    <source>
        <dbReference type="Proteomes" id="UP000026962"/>
    </source>
</evidence>
<organism evidence="4">
    <name type="scientific">Oryza punctata</name>
    <name type="common">Red rice</name>
    <dbReference type="NCBI Taxonomy" id="4537"/>
    <lineage>
        <taxon>Eukaryota</taxon>
        <taxon>Viridiplantae</taxon>
        <taxon>Streptophyta</taxon>
        <taxon>Embryophyta</taxon>
        <taxon>Tracheophyta</taxon>
        <taxon>Spermatophyta</taxon>
        <taxon>Magnoliopsida</taxon>
        <taxon>Liliopsida</taxon>
        <taxon>Poales</taxon>
        <taxon>Poaceae</taxon>
        <taxon>BOP clade</taxon>
        <taxon>Oryzoideae</taxon>
        <taxon>Oryzeae</taxon>
        <taxon>Oryzinae</taxon>
        <taxon>Oryza</taxon>
    </lineage>
</organism>
<dbReference type="HOGENOM" id="CLU_014546_6_2_1"/>
<dbReference type="FunFam" id="3.30.559.10:FF:000008">
    <property type="entry name" value="Tryptamine hydroxycinnamoyl transferase"/>
    <property type="match status" value="1"/>
</dbReference>
<dbReference type="InterPro" id="IPR023213">
    <property type="entry name" value="CAT-like_dom_sf"/>
</dbReference>
<dbReference type="Pfam" id="PF02458">
    <property type="entry name" value="Transferase"/>
    <property type="match status" value="1"/>
</dbReference>
<evidence type="ECO:0000256" key="2">
    <source>
        <dbReference type="ARBA" id="ARBA00022679"/>
    </source>
</evidence>
<protein>
    <submittedName>
        <fullName evidence="4">Uncharacterized protein</fullName>
    </submittedName>
</protein>
<keyword evidence="5" id="KW-1185">Reference proteome</keyword>
<name>A0A0E0M752_ORYPU</name>
<keyword evidence="2" id="KW-0808">Transferase</keyword>
<proteinExistence type="inferred from homology"/>
<dbReference type="OMA" id="FFTEWAA"/>